<evidence type="ECO:0000256" key="2">
    <source>
        <dbReference type="SAM" id="SignalP"/>
    </source>
</evidence>
<proteinExistence type="predicted"/>
<reference evidence="5" key="1">
    <citation type="submission" date="2021-02" db="EMBL/GenBank/DDBJ databases">
        <authorList>
            <person name="Nowell W R."/>
        </authorList>
    </citation>
    <scope>NUCLEOTIDE SEQUENCE</scope>
</reference>
<dbReference type="SMART" id="SM00741">
    <property type="entry name" value="SapB"/>
    <property type="match status" value="1"/>
</dbReference>
<sequence>MSKAIISSICLLLVVFVPVIDGRIARLGDGANGGVDCAVCSIVLGLVDKLSIVYNTSIVNSLERLCSILPGEYKVYCKVAVDFLGPYIVDGFIKGDNPDVICHSLKLCHDTPGQPKCRIYPTNSGISIPERAKNLRERHPLVNLLLMKSKICDFPGIKEICKILENVFNNHLPLVDLDHDKFGVETTLRGSSWRGKDCDDASAKVHPGARVANSDSIIDHNCNGIFGMDSATGLAWEDKFCNDSQRLGIAVLGDSISAHFHIPEQWLDAREFSEAAFEHLGFILENELDWPQMSASTGHVNVSWPNIEGPVRSLYSRLFELDHCNHRDYQNIAVNGARSGAMLDIMKSLSRDPQNDVPLLVIYSLVGNDVCNGHPDTFDHMTTVEEMRQNVYNALERLDTVLPKGSHVVTTGLANGSMLYDLLHNHIHPFGRVGVPLTYPQMYDYLSCLQISPCNGWLTSNATLRDLTTQHAVALSAAVRNASLSYQSRNYDIDYLDFPFDAVIQEWVAQGGQPWQIIESVDGFHINQYGHALVSDVLWAWLQKEKPHWLPSVNPHNADIERVFKDQGGY</sequence>
<evidence type="ECO:0000259" key="3">
    <source>
        <dbReference type="PROSITE" id="PS50015"/>
    </source>
</evidence>
<dbReference type="GO" id="GO:0050528">
    <property type="term" value="F:acyloxyacyl hydrolase activity"/>
    <property type="evidence" value="ECO:0007669"/>
    <property type="project" value="InterPro"/>
</dbReference>
<organism evidence="5 6">
    <name type="scientific">Adineta ricciae</name>
    <name type="common">Rotifer</name>
    <dbReference type="NCBI Taxonomy" id="249248"/>
    <lineage>
        <taxon>Eukaryota</taxon>
        <taxon>Metazoa</taxon>
        <taxon>Spiralia</taxon>
        <taxon>Gnathifera</taxon>
        <taxon>Rotifera</taxon>
        <taxon>Eurotatoria</taxon>
        <taxon>Bdelloidea</taxon>
        <taxon>Adinetida</taxon>
        <taxon>Adinetidae</taxon>
        <taxon>Adineta</taxon>
    </lineage>
</organism>
<dbReference type="InterPro" id="IPR039676">
    <property type="entry name" value="AOAH"/>
</dbReference>
<dbReference type="InterPro" id="IPR008139">
    <property type="entry name" value="SaposinB_dom"/>
</dbReference>
<dbReference type="GO" id="GO:0005509">
    <property type="term" value="F:calcium ion binding"/>
    <property type="evidence" value="ECO:0007669"/>
    <property type="project" value="TreeGrafter"/>
</dbReference>
<dbReference type="EMBL" id="CAJNOJ010000028">
    <property type="protein sequence ID" value="CAF0878543.1"/>
    <property type="molecule type" value="Genomic_DNA"/>
</dbReference>
<dbReference type="Gene3D" id="3.40.50.1110">
    <property type="entry name" value="SGNH hydrolase"/>
    <property type="match status" value="1"/>
</dbReference>
<dbReference type="Proteomes" id="UP000663852">
    <property type="component" value="Unassembled WGS sequence"/>
</dbReference>
<dbReference type="Proteomes" id="UP000663828">
    <property type="component" value="Unassembled WGS sequence"/>
</dbReference>
<feature type="domain" description="Saposin B-type" evidence="3">
    <location>
        <begin position="33"/>
        <end position="112"/>
    </location>
</feature>
<dbReference type="GO" id="GO:0009104">
    <property type="term" value="P:lipopolysaccharide catabolic process"/>
    <property type="evidence" value="ECO:0007669"/>
    <property type="project" value="TreeGrafter"/>
</dbReference>
<name>A0A815RC14_ADIRI</name>
<protein>
    <recommendedName>
        <fullName evidence="3">Saposin B-type domain-containing protein</fullName>
    </recommendedName>
</protein>
<evidence type="ECO:0000313" key="6">
    <source>
        <dbReference type="Proteomes" id="UP000663828"/>
    </source>
</evidence>
<dbReference type="EMBL" id="CAJNOR010004084">
    <property type="protein sequence ID" value="CAF1473824.1"/>
    <property type="molecule type" value="Genomic_DNA"/>
</dbReference>
<dbReference type="PROSITE" id="PS50015">
    <property type="entry name" value="SAP_B"/>
    <property type="match status" value="1"/>
</dbReference>
<dbReference type="Pfam" id="PF20825">
    <property type="entry name" value="Saposin"/>
    <property type="match status" value="1"/>
</dbReference>
<dbReference type="SUPFAM" id="SSF47862">
    <property type="entry name" value="Saposin"/>
    <property type="match status" value="1"/>
</dbReference>
<dbReference type="PANTHER" id="PTHR15010:SF0">
    <property type="entry name" value="ACYLOXYACYL HYDROLASE"/>
    <property type="match status" value="1"/>
</dbReference>
<feature type="signal peptide" evidence="2">
    <location>
        <begin position="1"/>
        <end position="22"/>
    </location>
</feature>
<dbReference type="InterPro" id="IPR048593">
    <property type="entry name" value="AOAH_Saposin_N"/>
</dbReference>
<evidence type="ECO:0000313" key="4">
    <source>
        <dbReference type="EMBL" id="CAF0878543.1"/>
    </source>
</evidence>
<evidence type="ECO:0000256" key="1">
    <source>
        <dbReference type="ARBA" id="ARBA00023157"/>
    </source>
</evidence>
<dbReference type="InterPro" id="IPR036514">
    <property type="entry name" value="SGNH_hydro_sf"/>
</dbReference>
<keyword evidence="1" id="KW-1015">Disulfide bond</keyword>
<dbReference type="Gene3D" id="1.10.225.10">
    <property type="entry name" value="Saposin-like"/>
    <property type="match status" value="1"/>
</dbReference>
<dbReference type="InterPro" id="IPR001087">
    <property type="entry name" value="GDSL"/>
</dbReference>
<comment type="caution">
    <text evidence="5">The sequence shown here is derived from an EMBL/GenBank/DDBJ whole genome shotgun (WGS) entry which is preliminary data.</text>
</comment>
<evidence type="ECO:0000313" key="5">
    <source>
        <dbReference type="EMBL" id="CAF1473824.1"/>
    </source>
</evidence>
<keyword evidence="2" id="KW-0732">Signal</keyword>
<dbReference type="Pfam" id="PF00657">
    <property type="entry name" value="Lipase_GDSL"/>
    <property type="match status" value="1"/>
</dbReference>
<gene>
    <name evidence="4" type="ORF">EDS130_LOCUS8665</name>
    <name evidence="5" type="ORF">XAT740_LOCUS38140</name>
</gene>
<keyword evidence="6" id="KW-1185">Reference proteome</keyword>
<feature type="chain" id="PRO_5035687554" description="Saposin B-type domain-containing protein" evidence="2">
    <location>
        <begin position="23"/>
        <end position="570"/>
    </location>
</feature>
<dbReference type="OrthoDB" id="14839at2759"/>
<dbReference type="AlphaFoldDB" id="A0A815RC14"/>
<accession>A0A815RC14</accession>
<dbReference type="PANTHER" id="PTHR15010">
    <property type="entry name" value="ACYLOXYACYL HYDROLASE"/>
    <property type="match status" value="1"/>
</dbReference>
<dbReference type="InterPro" id="IPR011001">
    <property type="entry name" value="Saposin-like"/>
</dbReference>
<dbReference type="SUPFAM" id="SSF52266">
    <property type="entry name" value="SGNH hydrolase"/>
    <property type="match status" value="1"/>
</dbReference>